<dbReference type="GeneTree" id="ENSGT00940000156931"/>
<dbReference type="GO" id="GO:0016887">
    <property type="term" value="F:ATP hydrolysis activity"/>
    <property type="evidence" value="ECO:0000318"/>
    <property type="project" value="GO_Central"/>
</dbReference>
<reference evidence="10" key="1">
    <citation type="submission" date="2011-12" db="EMBL/GenBank/DDBJ databases">
        <title>The Draft Genome of Lepisosteus oculatus.</title>
        <authorList>
            <consortium name="The Broad Institute Genome Assembly &amp; Analysis Group"/>
            <consortium name="Computational R&amp;D Group"/>
            <consortium name="and Sequencing Platform"/>
            <person name="Di Palma F."/>
            <person name="Alfoldi J."/>
            <person name="Johnson J."/>
            <person name="Berlin A."/>
            <person name="Gnerre S."/>
            <person name="Jaffe D."/>
            <person name="MacCallum I."/>
            <person name="Young S."/>
            <person name="Walker B.J."/>
            <person name="Lander E.S."/>
            <person name="Lindblad-Toh K."/>
        </authorList>
    </citation>
    <scope>NUCLEOTIDE SEQUENCE [LARGE SCALE GENOMIC DNA]</scope>
</reference>
<feature type="compositionally biased region" description="Acidic residues" evidence="7">
    <location>
        <begin position="282"/>
        <end position="296"/>
    </location>
</feature>
<reference evidence="9" key="3">
    <citation type="submission" date="2025-09" db="UniProtKB">
        <authorList>
            <consortium name="Ensembl"/>
        </authorList>
    </citation>
    <scope>IDENTIFICATION</scope>
</reference>
<dbReference type="GO" id="GO:0005737">
    <property type="term" value="C:cytoplasm"/>
    <property type="evidence" value="ECO:0000318"/>
    <property type="project" value="GO_Central"/>
</dbReference>
<protein>
    <recommendedName>
        <fullName evidence="6">Kinesin-like protein</fullName>
    </recommendedName>
</protein>
<evidence type="ECO:0000256" key="5">
    <source>
        <dbReference type="PROSITE-ProRule" id="PRU00283"/>
    </source>
</evidence>
<dbReference type="FunFam" id="3.40.850.10:FF:000095">
    <property type="entry name" value="Kinesin-like protein"/>
    <property type="match status" value="1"/>
</dbReference>
<dbReference type="Pfam" id="PF00225">
    <property type="entry name" value="Kinesin"/>
    <property type="match status" value="1"/>
</dbReference>
<sequence length="392" mass="44104">MALSTLTDSFLSPEPDSVCLDFDGLSLDSSAGAEGVRYSIWVSFFEIYNEFLYDLLNTPPGQLRKRATLRLCDDRHGNPYVKDLTWVNVRSAEEAWRVLQVGRRNQSFASTHLNQTSSRSHSIFSIRILHINPDAPDGQGARISELSLCDLAGSERCKEQRCGERMKEANNINTSLHTLGRCIAALRHNQAHRSKPPKVVPFRDSKLTRVFQSFFCGRGRSCMIVNINPCASTYDETLQALKFSAIATQLVHAPPTRTRVAYIQSLLREHGMKINESKCEEEGGATEEESEEEEEEEEIAMFDTKALLRAVEVLKQTLLGERRERAALEANIREQVVSEMMELLNRREEDFRYRERGGLRVQGEREGGESRTSGRGREGGFEGGGRGGAERG</sequence>
<dbReference type="GO" id="GO:0003777">
    <property type="term" value="F:microtubule motor activity"/>
    <property type="evidence" value="ECO:0000318"/>
    <property type="project" value="GO_Central"/>
</dbReference>
<dbReference type="eggNOG" id="KOG0247">
    <property type="taxonomic scope" value="Eukaryota"/>
</dbReference>
<dbReference type="GO" id="GO:0005871">
    <property type="term" value="C:kinesin complex"/>
    <property type="evidence" value="ECO:0000318"/>
    <property type="project" value="GO_Central"/>
</dbReference>
<comment type="similarity">
    <text evidence="5 6">Belongs to the TRAFAC class myosin-kinesin ATPase superfamily. Kinesin family.</text>
</comment>
<dbReference type="Proteomes" id="UP000018468">
    <property type="component" value="Linkage group LG6"/>
</dbReference>
<dbReference type="PROSITE" id="PS50067">
    <property type="entry name" value="KINESIN_MOTOR_2"/>
    <property type="match status" value="1"/>
</dbReference>
<dbReference type="PANTHER" id="PTHR24115">
    <property type="entry name" value="KINESIN-RELATED"/>
    <property type="match status" value="1"/>
</dbReference>
<dbReference type="InterPro" id="IPR027640">
    <property type="entry name" value="Kinesin-like_fam"/>
</dbReference>
<comment type="subcellular location">
    <subcellularLocation>
        <location evidence="1">Cytoplasm</location>
        <location evidence="1">Cytoskeleton</location>
    </subcellularLocation>
</comment>
<evidence type="ECO:0000313" key="10">
    <source>
        <dbReference type="Proteomes" id="UP000018468"/>
    </source>
</evidence>
<dbReference type="STRING" id="7918.ENSLOCP00000011739"/>
<dbReference type="InterPro" id="IPR019821">
    <property type="entry name" value="Kinesin_motor_CS"/>
</dbReference>
<dbReference type="InterPro" id="IPR036961">
    <property type="entry name" value="Kinesin_motor_dom_sf"/>
</dbReference>
<keyword evidence="2 6" id="KW-0547">Nucleotide-binding</keyword>
<dbReference type="InParanoid" id="W5MTN0"/>
<evidence type="ECO:0000256" key="3">
    <source>
        <dbReference type="ARBA" id="ARBA00022840"/>
    </source>
</evidence>
<dbReference type="GO" id="GO:0005634">
    <property type="term" value="C:nucleus"/>
    <property type="evidence" value="ECO:0000318"/>
    <property type="project" value="GO_Central"/>
</dbReference>
<feature type="region of interest" description="Disordered" evidence="7">
    <location>
        <begin position="355"/>
        <end position="392"/>
    </location>
</feature>
<dbReference type="InterPro" id="IPR027417">
    <property type="entry name" value="P-loop_NTPase"/>
</dbReference>
<keyword evidence="4" id="KW-0206">Cytoskeleton</keyword>
<dbReference type="HOGENOM" id="CLU_705045_0_0_1"/>
<keyword evidence="6" id="KW-0505">Motor protein</keyword>
<dbReference type="PROSITE" id="PS00411">
    <property type="entry name" value="KINESIN_MOTOR_1"/>
    <property type="match status" value="1"/>
</dbReference>
<dbReference type="GO" id="GO:0007018">
    <property type="term" value="P:microtubule-based movement"/>
    <property type="evidence" value="ECO:0000318"/>
    <property type="project" value="GO_Central"/>
</dbReference>
<dbReference type="Bgee" id="ENSLOCG00000009613">
    <property type="expression patterns" value="Expressed in ovary and 11 other cell types or tissues"/>
</dbReference>
<evidence type="ECO:0000256" key="7">
    <source>
        <dbReference type="SAM" id="MobiDB-lite"/>
    </source>
</evidence>
<name>W5MTN0_LEPOC</name>
<evidence type="ECO:0000259" key="8">
    <source>
        <dbReference type="PROSITE" id="PS50067"/>
    </source>
</evidence>
<dbReference type="EMBL" id="AHAT01027581">
    <property type="status" value="NOT_ANNOTATED_CDS"/>
    <property type="molecule type" value="Genomic_DNA"/>
</dbReference>
<feature type="compositionally biased region" description="Basic and acidic residues" evidence="7">
    <location>
        <begin position="355"/>
        <end position="369"/>
    </location>
</feature>
<feature type="compositionally biased region" description="Gly residues" evidence="7">
    <location>
        <begin position="381"/>
        <end position="392"/>
    </location>
</feature>
<dbReference type="GO" id="GO:0008017">
    <property type="term" value="F:microtubule binding"/>
    <property type="evidence" value="ECO:0000318"/>
    <property type="project" value="GO_Central"/>
</dbReference>
<dbReference type="GO" id="GO:0005874">
    <property type="term" value="C:microtubule"/>
    <property type="evidence" value="ECO:0000318"/>
    <property type="project" value="GO_Central"/>
</dbReference>
<keyword evidence="3 6" id="KW-0067">ATP-binding</keyword>
<dbReference type="PANTHER" id="PTHR24115:SF352">
    <property type="entry name" value="KINESIN-LIKE PROTEIN KIF20A"/>
    <property type="match status" value="1"/>
</dbReference>
<evidence type="ECO:0000256" key="2">
    <source>
        <dbReference type="ARBA" id="ARBA00022741"/>
    </source>
</evidence>
<evidence type="ECO:0000256" key="1">
    <source>
        <dbReference type="ARBA" id="ARBA00004245"/>
    </source>
</evidence>
<reference evidence="9" key="2">
    <citation type="submission" date="2025-08" db="UniProtKB">
        <authorList>
            <consortium name="Ensembl"/>
        </authorList>
    </citation>
    <scope>IDENTIFICATION</scope>
</reference>
<feature type="domain" description="Kinesin motor" evidence="8">
    <location>
        <begin position="1"/>
        <end position="250"/>
    </location>
</feature>
<evidence type="ECO:0000313" key="9">
    <source>
        <dbReference type="Ensembl" id="ENSLOCP00000011739.1"/>
    </source>
</evidence>
<dbReference type="InterPro" id="IPR001752">
    <property type="entry name" value="Kinesin_motor_dom"/>
</dbReference>
<evidence type="ECO:0000256" key="4">
    <source>
        <dbReference type="ARBA" id="ARBA00023212"/>
    </source>
</evidence>
<feature type="region of interest" description="Disordered" evidence="7">
    <location>
        <begin position="274"/>
        <end position="296"/>
    </location>
</feature>
<dbReference type="SMART" id="SM00129">
    <property type="entry name" value="KISc"/>
    <property type="match status" value="1"/>
</dbReference>
<proteinExistence type="inferred from homology"/>
<accession>W5MTN0</accession>
<evidence type="ECO:0000256" key="6">
    <source>
        <dbReference type="RuleBase" id="RU000394"/>
    </source>
</evidence>
<dbReference type="Ensembl" id="ENSLOCT00000011757.1">
    <property type="protein sequence ID" value="ENSLOCP00000011739.1"/>
    <property type="gene ID" value="ENSLOCG00000009613.1"/>
</dbReference>
<keyword evidence="4" id="KW-0963">Cytoplasm</keyword>
<dbReference type="GO" id="GO:0007507">
    <property type="term" value="P:heart development"/>
    <property type="evidence" value="ECO:0007669"/>
    <property type="project" value="Ensembl"/>
</dbReference>
<dbReference type="Gene3D" id="3.40.850.10">
    <property type="entry name" value="Kinesin motor domain"/>
    <property type="match status" value="1"/>
</dbReference>
<dbReference type="PRINTS" id="PR00380">
    <property type="entry name" value="KINESINHEAVY"/>
</dbReference>
<organism evidence="9 10">
    <name type="scientific">Lepisosteus oculatus</name>
    <name type="common">Spotted gar</name>
    <dbReference type="NCBI Taxonomy" id="7918"/>
    <lineage>
        <taxon>Eukaryota</taxon>
        <taxon>Metazoa</taxon>
        <taxon>Chordata</taxon>
        <taxon>Craniata</taxon>
        <taxon>Vertebrata</taxon>
        <taxon>Euteleostomi</taxon>
        <taxon>Actinopterygii</taxon>
        <taxon>Neopterygii</taxon>
        <taxon>Holostei</taxon>
        <taxon>Semionotiformes</taxon>
        <taxon>Lepisosteidae</taxon>
        <taxon>Lepisosteus</taxon>
    </lineage>
</organism>
<dbReference type="SUPFAM" id="SSF52540">
    <property type="entry name" value="P-loop containing nucleoside triphosphate hydrolases"/>
    <property type="match status" value="1"/>
</dbReference>
<comment type="caution">
    <text evidence="5">Lacks conserved residue(s) required for the propagation of feature annotation.</text>
</comment>
<dbReference type="EMBL" id="AHAT01027580">
    <property type="status" value="NOT_ANNOTATED_CDS"/>
    <property type="molecule type" value="Genomic_DNA"/>
</dbReference>
<dbReference type="AlphaFoldDB" id="W5MTN0"/>
<keyword evidence="6" id="KW-0493">Microtubule</keyword>
<dbReference type="GO" id="GO:0005524">
    <property type="term" value="F:ATP binding"/>
    <property type="evidence" value="ECO:0007669"/>
    <property type="project" value="UniProtKB-KW"/>
</dbReference>
<keyword evidence="10" id="KW-1185">Reference proteome</keyword>